<accession>A0ABU8XU14</accession>
<dbReference type="EMBL" id="JBBLZC010000014">
    <property type="protein sequence ID" value="MEK0084421.1"/>
    <property type="molecule type" value="Genomic_DNA"/>
</dbReference>
<evidence type="ECO:0000256" key="2">
    <source>
        <dbReference type="ARBA" id="ARBA00023008"/>
    </source>
</evidence>
<feature type="chain" id="PRO_5047417439" evidence="3">
    <location>
        <begin position="29"/>
        <end position="135"/>
    </location>
</feature>
<feature type="domain" description="Blue (type 1) copper" evidence="4">
    <location>
        <begin position="41"/>
        <end position="133"/>
    </location>
</feature>
<keyword evidence="3" id="KW-0732">Signal</keyword>
<keyword evidence="6" id="KW-1185">Reference proteome</keyword>
<name>A0ABU8XU14_9PROT</name>
<evidence type="ECO:0000256" key="3">
    <source>
        <dbReference type="SAM" id="SignalP"/>
    </source>
</evidence>
<protein>
    <submittedName>
        <fullName evidence="5">Plastocyanin/azurin family copper-binding protein</fullName>
    </submittedName>
</protein>
<evidence type="ECO:0000313" key="6">
    <source>
        <dbReference type="Proteomes" id="UP001375743"/>
    </source>
</evidence>
<evidence type="ECO:0000259" key="4">
    <source>
        <dbReference type="Pfam" id="PF00127"/>
    </source>
</evidence>
<dbReference type="Pfam" id="PF00127">
    <property type="entry name" value="Copper-bind"/>
    <property type="match status" value="1"/>
</dbReference>
<keyword evidence="2" id="KW-0186">Copper</keyword>
<dbReference type="InterPro" id="IPR000923">
    <property type="entry name" value="BlueCu_1"/>
</dbReference>
<reference evidence="5 6" key="1">
    <citation type="submission" date="2024-01" db="EMBL/GenBank/DDBJ databases">
        <title>Multi-omics insights into the function and evolution of sodium benzoate biodegradation pathways in Benzoatithermus flavus gen. nov., sp. nov. from hot spring.</title>
        <authorList>
            <person name="Hu C.-J."/>
            <person name="Li W.-J."/>
        </authorList>
    </citation>
    <scope>NUCLEOTIDE SEQUENCE [LARGE SCALE GENOMIC DNA]</scope>
    <source>
        <strain evidence="5 6">SYSU G07066</strain>
    </source>
</reference>
<dbReference type="Gene3D" id="2.60.40.420">
    <property type="entry name" value="Cupredoxins - blue copper proteins"/>
    <property type="match status" value="1"/>
</dbReference>
<dbReference type="SUPFAM" id="SSF49503">
    <property type="entry name" value="Cupredoxins"/>
    <property type="match status" value="1"/>
</dbReference>
<evidence type="ECO:0000256" key="1">
    <source>
        <dbReference type="ARBA" id="ARBA00022723"/>
    </source>
</evidence>
<dbReference type="RefSeq" id="WP_418160268.1">
    <property type="nucleotide sequence ID" value="NZ_JBBLZC010000014.1"/>
</dbReference>
<proteinExistence type="predicted"/>
<gene>
    <name evidence="5" type="ORF">U1T56_14785</name>
</gene>
<organism evidence="5 6">
    <name type="scientific">Benzoatithermus flavus</name>
    <dbReference type="NCBI Taxonomy" id="3108223"/>
    <lineage>
        <taxon>Bacteria</taxon>
        <taxon>Pseudomonadati</taxon>
        <taxon>Pseudomonadota</taxon>
        <taxon>Alphaproteobacteria</taxon>
        <taxon>Geminicoccales</taxon>
        <taxon>Geminicoccaceae</taxon>
        <taxon>Benzoatithermus</taxon>
    </lineage>
</organism>
<dbReference type="Proteomes" id="UP001375743">
    <property type="component" value="Unassembled WGS sequence"/>
</dbReference>
<evidence type="ECO:0000313" key="5">
    <source>
        <dbReference type="EMBL" id="MEK0084421.1"/>
    </source>
</evidence>
<feature type="signal peptide" evidence="3">
    <location>
        <begin position="1"/>
        <end position="28"/>
    </location>
</feature>
<sequence length="135" mass="14238">MPRPICPLVGAGLLLLLGGCATSGPAYGPPPAGAAAVVDMTNTFSFRPELVRIPVGGTVVWRNRSLVSHTVTIDPAKVRDRGAVSLPRGAQPFDSGSIPRGQIWPRTFVVPGTYRYVCLPHYDVFGMVGTVLVGP</sequence>
<dbReference type="PROSITE" id="PS51257">
    <property type="entry name" value="PROKAR_LIPOPROTEIN"/>
    <property type="match status" value="1"/>
</dbReference>
<keyword evidence="1" id="KW-0479">Metal-binding</keyword>
<dbReference type="InterPro" id="IPR008972">
    <property type="entry name" value="Cupredoxin"/>
</dbReference>
<comment type="caution">
    <text evidence="5">The sequence shown here is derived from an EMBL/GenBank/DDBJ whole genome shotgun (WGS) entry which is preliminary data.</text>
</comment>